<dbReference type="PANTHER" id="PTHR30055">
    <property type="entry name" value="HTH-TYPE TRANSCRIPTIONAL REGULATOR RUTR"/>
    <property type="match status" value="1"/>
</dbReference>
<evidence type="ECO:0000256" key="2">
    <source>
        <dbReference type="PROSITE-ProRule" id="PRU00335"/>
    </source>
</evidence>
<evidence type="ECO:0000313" key="4">
    <source>
        <dbReference type="EMBL" id="MFC6714190.1"/>
    </source>
</evidence>
<dbReference type="Proteomes" id="UP001596356">
    <property type="component" value="Unassembled WGS sequence"/>
</dbReference>
<dbReference type="RefSeq" id="WP_377822495.1">
    <property type="nucleotide sequence ID" value="NZ_JBHSWJ010000002.1"/>
</dbReference>
<dbReference type="InterPro" id="IPR001647">
    <property type="entry name" value="HTH_TetR"/>
</dbReference>
<dbReference type="PROSITE" id="PS50977">
    <property type="entry name" value="HTH_TETR_2"/>
    <property type="match status" value="1"/>
</dbReference>
<organism evidence="4 5">
    <name type="scientific">Branchiibius cervicis</name>
    <dbReference type="NCBI Taxonomy" id="908252"/>
    <lineage>
        <taxon>Bacteria</taxon>
        <taxon>Bacillati</taxon>
        <taxon>Actinomycetota</taxon>
        <taxon>Actinomycetes</taxon>
        <taxon>Micrococcales</taxon>
        <taxon>Dermacoccaceae</taxon>
        <taxon>Branchiibius</taxon>
    </lineage>
</organism>
<reference evidence="5" key="1">
    <citation type="journal article" date="2019" name="Int. J. Syst. Evol. Microbiol.">
        <title>The Global Catalogue of Microorganisms (GCM) 10K type strain sequencing project: providing services to taxonomists for standard genome sequencing and annotation.</title>
        <authorList>
            <consortium name="The Broad Institute Genomics Platform"/>
            <consortium name="The Broad Institute Genome Sequencing Center for Infectious Disease"/>
            <person name="Wu L."/>
            <person name="Ma J."/>
        </authorList>
    </citation>
    <scope>NUCLEOTIDE SEQUENCE [LARGE SCALE GENOMIC DNA]</scope>
    <source>
        <strain evidence="5">NBRC 106593</strain>
    </source>
</reference>
<dbReference type="InterPro" id="IPR009057">
    <property type="entry name" value="Homeodomain-like_sf"/>
</dbReference>
<gene>
    <name evidence="4" type="ORF">ACFQBT_10350</name>
</gene>
<dbReference type="Gene3D" id="1.10.357.10">
    <property type="entry name" value="Tetracycline Repressor, domain 2"/>
    <property type="match status" value="1"/>
</dbReference>
<name>A0ABW2ATG6_9MICO</name>
<proteinExistence type="predicted"/>
<evidence type="ECO:0000256" key="1">
    <source>
        <dbReference type="ARBA" id="ARBA00023125"/>
    </source>
</evidence>
<dbReference type="InterPro" id="IPR050109">
    <property type="entry name" value="HTH-type_TetR-like_transc_reg"/>
</dbReference>
<dbReference type="Pfam" id="PF00440">
    <property type="entry name" value="TetR_N"/>
    <property type="match status" value="1"/>
</dbReference>
<accession>A0ABW2ATG6</accession>
<keyword evidence="1 2" id="KW-0238">DNA-binding</keyword>
<sequence length="91" mass="10302">MSHTGGRAPTSKPSDARSRLLSTAARIFYREGIHAVGVDRLVSEAGVTRATFYRHFPRRTRLSARTSSWKTKHYGPFSPLAPHWRPPRTMP</sequence>
<feature type="domain" description="HTH tetR-type" evidence="3">
    <location>
        <begin position="14"/>
        <end position="74"/>
    </location>
</feature>
<dbReference type="PANTHER" id="PTHR30055:SF200">
    <property type="entry name" value="HTH-TYPE TRANSCRIPTIONAL REPRESSOR BDCR"/>
    <property type="match status" value="1"/>
</dbReference>
<evidence type="ECO:0000259" key="3">
    <source>
        <dbReference type="PROSITE" id="PS50977"/>
    </source>
</evidence>
<keyword evidence="5" id="KW-1185">Reference proteome</keyword>
<dbReference type="SUPFAM" id="SSF46689">
    <property type="entry name" value="Homeodomain-like"/>
    <property type="match status" value="1"/>
</dbReference>
<comment type="caution">
    <text evidence="4">The sequence shown here is derived from an EMBL/GenBank/DDBJ whole genome shotgun (WGS) entry which is preliminary data.</text>
</comment>
<feature type="DNA-binding region" description="H-T-H motif" evidence="2">
    <location>
        <begin position="37"/>
        <end position="56"/>
    </location>
</feature>
<evidence type="ECO:0000313" key="5">
    <source>
        <dbReference type="Proteomes" id="UP001596356"/>
    </source>
</evidence>
<dbReference type="EMBL" id="JBHSWJ010000002">
    <property type="protein sequence ID" value="MFC6714190.1"/>
    <property type="molecule type" value="Genomic_DNA"/>
</dbReference>
<dbReference type="PRINTS" id="PR00455">
    <property type="entry name" value="HTHTETR"/>
</dbReference>
<protein>
    <submittedName>
        <fullName evidence="4">TetR/AcrR family transcriptional regulator</fullName>
    </submittedName>
</protein>